<dbReference type="RefSeq" id="WP_407030009.1">
    <property type="nucleotide sequence ID" value="NZ_JAQGEF010000002.1"/>
</dbReference>
<feature type="region of interest" description="Disordered" evidence="1">
    <location>
        <begin position="129"/>
        <end position="156"/>
    </location>
</feature>
<name>A0ABT4UFV5_9BACT</name>
<evidence type="ECO:0000313" key="3">
    <source>
        <dbReference type="Proteomes" id="UP001210231"/>
    </source>
</evidence>
<dbReference type="EMBL" id="JAQGEF010000002">
    <property type="protein sequence ID" value="MDA3613681.1"/>
    <property type="molecule type" value="Genomic_DNA"/>
</dbReference>
<dbReference type="Pfam" id="PF17642">
    <property type="entry name" value="TssD"/>
    <property type="match status" value="1"/>
</dbReference>
<evidence type="ECO:0000313" key="2">
    <source>
        <dbReference type="EMBL" id="MDA3613681.1"/>
    </source>
</evidence>
<gene>
    <name evidence="2" type="primary">tssD</name>
    <name evidence="2" type="ORF">O3P16_02590</name>
</gene>
<evidence type="ECO:0000256" key="1">
    <source>
        <dbReference type="SAM" id="MobiDB-lite"/>
    </source>
</evidence>
<comment type="caution">
    <text evidence="2">The sequence shown here is derived from an EMBL/GenBank/DDBJ whole genome shotgun (WGS) entry which is preliminary data.</text>
</comment>
<proteinExistence type="predicted"/>
<protein>
    <submittedName>
        <fullName evidence="2">Type VI secretion system tube protein TssD</fullName>
    </submittedName>
</protein>
<dbReference type="InterPro" id="IPR041408">
    <property type="entry name" value="Hcp_Tssd"/>
</dbReference>
<organism evidence="2 3">
    <name type="scientific">Polluticaenibacter yanchengensis</name>
    <dbReference type="NCBI Taxonomy" id="3014562"/>
    <lineage>
        <taxon>Bacteria</taxon>
        <taxon>Pseudomonadati</taxon>
        <taxon>Bacteroidota</taxon>
        <taxon>Chitinophagia</taxon>
        <taxon>Chitinophagales</taxon>
        <taxon>Chitinophagaceae</taxon>
        <taxon>Polluticaenibacter</taxon>
    </lineage>
</organism>
<dbReference type="Proteomes" id="UP001210231">
    <property type="component" value="Unassembled WGS sequence"/>
</dbReference>
<accession>A0ABT4UFV5</accession>
<reference evidence="2 3" key="1">
    <citation type="submission" date="2022-12" db="EMBL/GenBank/DDBJ databases">
        <title>Chitinophagaceae gen. sp. nov., a new member of the family Chitinophagaceae, isolated from soil in a chemical factory.</title>
        <authorList>
            <person name="Ke Z."/>
        </authorList>
    </citation>
    <scope>NUCLEOTIDE SEQUENCE [LARGE SCALE GENOMIC DNA]</scope>
    <source>
        <strain evidence="2 3">LY-5</strain>
    </source>
</reference>
<sequence>MSFLAILNINSDIKDVRLLNVEYEFSQPVDHALRPKGKVQPGLITLEVESDNKTAFAQWMLSDTMQHSGEIVFTKRDSGASLKTVSFKDAYCIYYKETFNASNDSPMSIIIKISAKEVNINSVKIENAWPQKSGGGSSQASSPPANEPIRSFNPLN</sequence>
<keyword evidence="3" id="KW-1185">Reference proteome</keyword>